<reference evidence="7 8" key="1">
    <citation type="submission" date="2019-01" db="EMBL/GenBank/DDBJ databases">
        <authorList>
            <person name="Alioto T."/>
            <person name="Alioto T."/>
        </authorList>
    </citation>
    <scope>NUCLEOTIDE SEQUENCE [LARGE SCALE GENOMIC DNA]</scope>
</reference>
<evidence type="ECO:0000256" key="4">
    <source>
        <dbReference type="ARBA" id="ARBA00022989"/>
    </source>
</evidence>
<organism evidence="7 8">
    <name type="scientific">Lynx pardinus</name>
    <name type="common">Iberian lynx</name>
    <name type="synonym">Felis pardina</name>
    <dbReference type="NCBI Taxonomy" id="191816"/>
    <lineage>
        <taxon>Eukaryota</taxon>
        <taxon>Metazoa</taxon>
        <taxon>Chordata</taxon>
        <taxon>Craniata</taxon>
        <taxon>Vertebrata</taxon>
        <taxon>Euteleostomi</taxon>
        <taxon>Mammalia</taxon>
        <taxon>Eutheria</taxon>
        <taxon>Laurasiatheria</taxon>
        <taxon>Carnivora</taxon>
        <taxon>Feliformia</taxon>
        <taxon>Felidae</taxon>
        <taxon>Felinae</taxon>
        <taxon>Lynx</taxon>
    </lineage>
</organism>
<evidence type="ECO:0000256" key="5">
    <source>
        <dbReference type="ARBA" id="ARBA00023136"/>
    </source>
</evidence>
<keyword evidence="5" id="KW-0472">Membrane</keyword>
<dbReference type="Proteomes" id="UP000386466">
    <property type="component" value="Unassembled WGS sequence"/>
</dbReference>
<evidence type="ECO:0000256" key="6">
    <source>
        <dbReference type="RuleBase" id="RU365065"/>
    </source>
</evidence>
<keyword evidence="4" id="KW-1133">Transmembrane helix</keyword>
<evidence type="ECO:0000256" key="2">
    <source>
        <dbReference type="ARBA" id="ARBA00022448"/>
    </source>
</evidence>
<evidence type="ECO:0000313" key="8">
    <source>
        <dbReference type="Proteomes" id="UP000386466"/>
    </source>
</evidence>
<gene>
    <name evidence="7" type="ORF">LYPA_23C012520</name>
</gene>
<keyword evidence="3" id="KW-0812">Transmembrane</keyword>
<name>A0A485P3Q6_LYNPA</name>
<comment type="subcellular location">
    <subcellularLocation>
        <location evidence="1 6">Membrane</location>
        <topology evidence="1 6">Multi-pass membrane protein</topology>
    </subcellularLocation>
</comment>
<dbReference type="Pfam" id="PF06963">
    <property type="entry name" value="FPN1"/>
    <property type="match status" value="1"/>
</dbReference>
<dbReference type="AlphaFoldDB" id="A0A485P3Q6"/>
<proteinExistence type="inferred from homology"/>
<evidence type="ECO:0000256" key="3">
    <source>
        <dbReference type="ARBA" id="ARBA00022692"/>
    </source>
</evidence>
<protein>
    <recommendedName>
        <fullName evidence="6">Solute carrier family 40 member</fullName>
    </recommendedName>
</protein>
<keyword evidence="2 6" id="KW-0813">Transport</keyword>
<comment type="similarity">
    <text evidence="6">Belongs to the ferroportin (FP) (TC 2.A.100) family. SLC40A subfamily.</text>
</comment>
<dbReference type="GO" id="GO:0016020">
    <property type="term" value="C:membrane"/>
    <property type="evidence" value="ECO:0007669"/>
    <property type="project" value="UniProtKB-SubCell"/>
</dbReference>
<keyword evidence="6" id="KW-0406">Ion transport</keyword>
<evidence type="ECO:0000313" key="7">
    <source>
        <dbReference type="EMBL" id="VFV41131.1"/>
    </source>
</evidence>
<sequence>MTVLGFNCITTGYVYTLGIGDSLLSILRAPSALTGLPGTMLFSRFRGTMA</sequence>
<keyword evidence="8" id="KW-1185">Reference proteome</keyword>
<dbReference type="InterPro" id="IPR009716">
    <property type="entry name" value="Ferroportin-1"/>
</dbReference>
<dbReference type="GO" id="GO:0005381">
    <property type="term" value="F:iron ion transmembrane transporter activity"/>
    <property type="evidence" value="ECO:0007669"/>
    <property type="project" value="UniProtKB-UniRule"/>
</dbReference>
<accession>A0A485P3Q6</accession>
<dbReference type="EMBL" id="CAAGRJ010029894">
    <property type="protein sequence ID" value="VFV41131.1"/>
    <property type="molecule type" value="Genomic_DNA"/>
</dbReference>
<comment type="function">
    <text evidence="6">May be involved in iron transport and iron homeostasis.</text>
</comment>
<evidence type="ECO:0000256" key="1">
    <source>
        <dbReference type="ARBA" id="ARBA00004141"/>
    </source>
</evidence>